<dbReference type="PANTHER" id="PTHR32347">
    <property type="entry name" value="EFFLUX SYSTEM COMPONENT YKNX-RELATED"/>
    <property type="match status" value="1"/>
</dbReference>
<name>A0A5Q2VK75_SERPR</name>
<accession>A0A5Q2VK75</accession>
<dbReference type="Gene3D" id="1.10.287.470">
    <property type="entry name" value="Helix hairpin bin"/>
    <property type="match status" value="1"/>
</dbReference>
<keyword evidence="2" id="KW-0175">Coiled coil</keyword>
<comment type="subcellular location">
    <subcellularLocation>
        <location evidence="1">Cell envelope</location>
    </subcellularLocation>
</comment>
<dbReference type="PANTHER" id="PTHR32347:SF23">
    <property type="entry name" value="BLL5650 PROTEIN"/>
    <property type="match status" value="1"/>
</dbReference>
<dbReference type="Gene3D" id="2.40.30.170">
    <property type="match status" value="1"/>
</dbReference>
<organism evidence="3 4">
    <name type="scientific">Serratia proteamaculans</name>
    <dbReference type="NCBI Taxonomy" id="28151"/>
    <lineage>
        <taxon>Bacteria</taxon>
        <taxon>Pseudomonadati</taxon>
        <taxon>Pseudomonadota</taxon>
        <taxon>Gammaproteobacteria</taxon>
        <taxon>Enterobacterales</taxon>
        <taxon>Yersiniaceae</taxon>
        <taxon>Serratia</taxon>
    </lineage>
</organism>
<evidence type="ECO:0000256" key="1">
    <source>
        <dbReference type="ARBA" id="ARBA00004196"/>
    </source>
</evidence>
<dbReference type="EMBL" id="CP045913">
    <property type="protein sequence ID" value="QGH64349.1"/>
    <property type="molecule type" value="Genomic_DNA"/>
</dbReference>
<dbReference type="GO" id="GO:0030313">
    <property type="term" value="C:cell envelope"/>
    <property type="evidence" value="ECO:0007669"/>
    <property type="project" value="UniProtKB-SubCell"/>
</dbReference>
<reference evidence="3 4" key="1">
    <citation type="submission" date="2019-11" db="EMBL/GenBank/DDBJ databases">
        <title>The Phosphoenolpyruvate Phosphotransferase System Regulates Serratia proteamaculans 336X Biofilm Formation and Wheat Roots colonization.</title>
        <authorList>
            <person name="Liu F."/>
        </authorList>
    </citation>
    <scope>NUCLEOTIDE SEQUENCE [LARGE SCALE GENOMIC DNA]</scope>
    <source>
        <strain evidence="3 4">336X</strain>
    </source>
</reference>
<evidence type="ECO:0000256" key="2">
    <source>
        <dbReference type="ARBA" id="ARBA00023054"/>
    </source>
</evidence>
<dbReference type="Proteomes" id="UP000381260">
    <property type="component" value="Chromosome"/>
</dbReference>
<proteinExistence type="predicted"/>
<evidence type="ECO:0000313" key="3">
    <source>
        <dbReference type="EMBL" id="QGH64349.1"/>
    </source>
</evidence>
<sequence>MNFFTKLIGLIVVTLNVGGCDNVSSLGFSGYTNGDFIYLSHNNTEKIDKILVQKGSVVKKGQTLVLMEGFSSENSLNVTEKSYQAELALLRNMESGERPEELAIIRSQLERAKSAASLAKIHMDRNRALYTTEVISKLDWETIREDYVQKTAQVNELNHQLKARGLPARKEQIKNQQLRVDSAKLQLEKARWNQQQNIIVAPQDGLIFDIIYRVGERPIAGNPIISLLPPQNIKVRFFVPENKLNSVAINKKVILSCDECPKNLTGHINYISAQAEYSPPMIYSTRRREKLLFMAEAVPDEKHALSVKLGQPIEVRLASNE</sequence>
<protein>
    <submittedName>
        <fullName evidence="3">HlyD family efflux transporter periplasmic adaptor subunit</fullName>
    </submittedName>
</protein>
<dbReference type="InterPro" id="IPR050465">
    <property type="entry name" value="UPF0194_transport"/>
</dbReference>
<gene>
    <name evidence="3" type="ORF">GHV41_14880</name>
</gene>
<evidence type="ECO:0000313" key="4">
    <source>
        <dbReference type="Proteomes" id="UP000381260"/>
    </source>
</evidence>
<dbReference type="AlphaFoldDB" id="A0A5Q2VK75"/>